<feature type="domain" description="Cyclic nucleotide-binding" evidence="3">
    <location>
        <begin position="37"/>
        <end position="213"/>
    </location>
</feature>
<feature type="coiled-coil region" evidence="1">
    <location>
        <begin position="428"/>
        <end position="455"/>
    </location>
</feature>
<proteinExistence type="predicted"/>
<feature type="region of interest" description="Disordered" evidence="2">
    <location>
        <begin position="88"/>
        <end position="130"/>
    </location>
</feature>
<name>A0A8B8DN72_CRAVI</name>
<evidence type="ECO:0000259" key="3">
    <source>
        <dbReference type="PROSITE" id="PS50042"/>
    </source>
</evidence>
<dbReference type="PROSITE" id="PS00888">
    <property type="entry name" value="CNMP_BINDING_1"/>
    <property type="match status" value="1"/>
</dbReference>
<evidence type="ECO:0000313" key="4">
    <source>
        <dbReference type="Proteomes" id="UP000694844"/>
    </source>
</evidence>
<dbReference type="InterPro" id="IPR000595">
    <property type="entry name" value="cNMP-bd_dom"/>
</dbReference>
<dbReference type="Gene3D" id="2.60.120.10">
    <property type="entry name" value="Jelly Rolls"/>
    <property type="match status" value="2"/>
</dbReference>
<keyword evidence="1" id="KW-0175">Coiled coil</keyword>
<dbReference type="InterPro" id="IPR018488">
    <property type="entry name" value="cNMP-bd_CS"/>
</dbReference>
<sequence>MALMQQRVVKIISKTPSERREAEIQMVLPWLRKKSGLFTDLDRSVLTDVIRNCAYMKAFKDDVIIAQGERGNSFFIMLTGKTSVLIDTNKSDEDAPPPADDTNQTIDSSVMDEKSEDEESEADDSCKNKREKFKQGGVMKAVDRSKFGKFIIHYEEGKSFGEVALMSEDSVRNANVIADEETDLLVISRELFNRSMKAKQEEEYRERQDFIRRCPFFSNWSPKFKKLLEMSLRKEVYHYGSTIVKQGDPPPGLLFITHGQAKIVMNASQHSSQFPSMVNQNSIPIQNQLNRTNHIKAKGEVERDVLQKQVRVRRRDGYVAAEKRHRNMSVELCCVERHDVIGDVEMALELDTCISTVICNSNATVMILDTKNYDRLVAKKNQQTLIKISERALQKLQCRCHTTKGSRIPLLNDLVEKLKEKLPKTQANVQLRQQITDLDKEKEQLMEQLIELYLRGKVPMIEPFVPNALYYRKKTIRRAEIMEHRSRMMKGSSEPGKRSLYEVPKRKVARSMKQLRTANAERQLLSPSMTMSRPISEYAMTSRREAPQRPRTAIGLTSLTSMKERTRNASENARVFLTECSNLEDDRGDEMMVNGSDSLFKQLDSLHREKHENRSKIICSATAREELMNDMRYLNGKSGEVSIPNDDFYFDWETSEGNLNRLEDKIKHFCDKLEKTANNKDSPKVLPLKRFSIQDDRDENNFDLKVPKPGGTVFVRAKVCNSHVESSPEEVHQHVRRFILTRETGLLDDDRLQLPDRPKSAFAGSRQRR</sequence>
<dbReference type="PANTHER" id="PTHR23011">
    <property type="entry name" value="CYCLIC NUCLEOTIDE-BINDING DOMAIN CONTAINING PROTEIN"/>
    <property type="match status" value="1"/>
</dbReference>
<accession>A0A8B8DN72</accession>
<dbReference type="InterPro" id="IPR018490">
    <property type="entry name" value="cNMP-bd_dom_sf"/>
</dbReference>
<dbReference type="RefSeq" id="XP_022329039.1">
    <property type="nucleotide sequence ID" value="XM_022473331.1"/>
</dbReference>
<reference evidence="5" key="1">
    <citation type="submission" date="2025-08" db="UniProtKB">
        <authorList>
            <consortium name="RefSeq"/>
        </authorList>
    </citation>
    <scope>IDENTIFICATION</scope>
    <source>
        <tissue evidence="5">Whole sample</tissue>
    </source>
</reference>
<dbReference type="GeneID" id="111127985"/>
<dbReference type="OrthoDB" id="2021138at2759"/>
<evidence type="ECO:0000313" key="5">
    <source>
        <dbReference type="RefSeq" id="XP_022329039.1"/>
    </source>
</evidence>
<gene>
    <name evidence="5" type="primary">LOC111127985</name>
</gene>
<evidence type="ECO:0000256" key="1">
    <source>
        <dbReference type="SAM" id="Coils"/>
    </source>
</evidence>
<feature type="compositionally biased region" description="Acidic residues" evidence="2">
    <location>
        <begin position="114"/>
        <end position="123"/>
    </location>
</feature>
<dbReference type="PROSITE" id="PS50042">
    <property type="entry name" value="CNMP_BINDING_3"/>
    <property type="match status" value="2"/>
</dbReference>
<dbReference type="InterPro" id="IPR014710">
    <property type="entry name" value="RmlC-like_jellyroll"/>
</dbReference>
<dbReference type="KEGG" id="cvn:111127985"/>
<dbReference type="CDD" id="cd00038">
    <property type="entry name" value="CAP_ED"/>
    <property type="match status" value="2"/>
</dbReference>
<feature type="domain" description="Cyclic nucleotide-binding" evidence="3">
    <location>
        <begin position="216"/>
        <end position="266"/>
    </location>
</feature>
<feature type="compositionally biased region" description="Basic and acidic residues" evidence="2">
    <location>
        <begin position="750"/>
        <end position="759"/>
    </location>
</feature>
<evidence type="ECO:0000256" key="2">
    <source>
        <dbReference type="SAM" id="MobiDB-lite"/>
    </source>
</evidence>
<protein>
    <submittedName>
        <fullName evidence="5">Uncharacterized protein LOC111127985</fullName>
    </submittedName>
</protein>
<dbReference type="AlphaFoldDB" id="A0A8B8DN72"/>
<keyword evidence="4" id="KW-1185">Reference proteome</keyword>
<dbReference type="Proteomes" id="UP000694844">
    <property type="component" value="Chromosome 4"/>
</dbReference>
<feature type="region of interest" description="Disordered" evidence="2">
    <location>
        <begin position="750"/>
        <end position="769"/>
    </location>
</feature>
<dbReference type="PANTHER" id="PTHR23011:SF28">
    <property type="entry name" value="CYCLIC NUCLEOTIDE-BINDING DOMAIN CONTAINING PROTEIN"/>
    <property type="match status" value="1"/>
</dbReference>
<dbReference type="SUPFAM" id="SSF51206">
    <property type="entry name" value="cAMP-binding domain-like"/>
    <property type="match status" value="2"/>
</dbReference>
<organism evidence="4 5">
    <name type="scientific">Crassostrea virginica</name>
    <name type="common">Eastern oyster</name>
    <dbReference type="NCBI Taxonomy" id="6565"/>
    <lineage>
        <taxon>Eukaryota</taxon>
        <taxon>Metazoa</taxon>
        <taxon>Spiralia</taxon>
        <taxon>Lophotrochozoa</taxon>
        <taxon>Mollusca</taxon>
        <taxon>Bivalvia</taxon>
        <taxon>Autobranchia</taxon>
        <taxon>Pteriomorphia</taxon>
        <taxon>Ostreida</taxon>
        <taxon>Ostreoidea</taxon>
        <taxon>Ostreidae</taxon>
        <taxon>Crassostrea</taxon>
    </lineage>
</organism>